<feature type="transmembrane region" description="Helical" evidence="2">
    <location>
        <begin position="144"/>
        <end position="165"/>
    </location>
</feature>
<reference evidence="3" key="1">
    <citation type="submission" date="2023-03" db="EMBL/GenBank/DDBJ databases">
        <title>Chromosome-level genomes of two armyworms, Mythimna separata and Mythimna loreyi, provide insights into the biosynthesis and reception of sex pheromones.</title>
        <authorList>
            <person name="Zhao H."/>
        </authorList>
    </citation>
    <scope>NUCLEOTIDE SEQUENCE</scope>
    <source>
        <strain evidence="3">BeijingLab</strain>
        <tissue evidence="3">Pupa</tissue>
    </source>
</reference>
<dbReference type="InterPro" id="IPR036259">
    <property type="entry name" value="MFS_trans_sf"/>
</dbReference>
<feature type="transmembrane region" description="Helical" evidence="2">
    <location>
        <begin position="171"/>
        <end position="191"/>
    </location>
</feature>
<keyword evidence="4" id="KW-1185">Reference proteome</keyword>
<feature type="transmembrane region" description="Helical" evidence="2">
    <location>
        <begin position="496"/>
        <end position="517"/>
    </location>
</feature>
<accession>A0AAD8DV22</accession>
<name>A0AAD8DV22_MYTSE</name>
<dbReference type="SUPFAM" id="SSF103473">
    <property type="entry name" value="MFS general substrate transporter"/>
    <property type="match status" value="1"/>
</dbReference>
<feature type="transmembrane region" description="Helical" evidence="2">
    <location>
        <begin position="110"/>
        <end position="132"/>
    </location>
</feature>
<organism evidence="3 4">
    <name type="scientific">Mythimna separata</name>
    <name type="common">Oriental armyworm</name>
    <name type="synonym">Pseudaletia separata</name>
    <dbReference type="NCBI Taxonomy" id="271217"/>
    <lineage>
        <taxon>Eukaryota</taxon>
        <taxon>Metazoa</taxon>
        <taxon>Ecdysozoa</taxon>
        <taxon>Arthropoda</taxon>
        <taxon>Hexapoda</taxon>
        <taxon>Insecta</taxon>
        <taxon>Pterygota</taxon>
        <taxon>Neoptera</taxon>
        <taxon>Endopterygota</taxon>
        <taxon>Lepidoptera</taxon>
        <taxon>Glossata</taxon>
        <taxon>Ditrysia</taxon>
        <taxon>Noctuoidea</taxon>
        <taxon>Noctuidae</taxon>
        <taxon>Noctuinae</taxon>
        <taxon>Hadenini</taxon>
        <taxon>Mythimna</taxon>
    </lineage>
</organism>
<feature type="compositionally biased region" description="Acidic residues" evidence="1">
    <location>
        <begin position="290"/>
        <end position="301"/>
    </location>
</feature>
<feature type="transmembrane region" description="Helical" evidence="2">
    <location>
        <begin position="12"/>
        <end position="34"/>
    </location>
</feature>
<gene>
    <name evidence="3" type="ORF">PYW07_016113</name>
</gene>
<feature type="transmembrane region" description="Helical" evidence="2">
    <location>
        <begin position="467"/>
        <end position="489"/>
    </location>
</feature>
<comment type="caution">
    <text evidence="3">The sequence shown here is derived from an EMBL/GenBank/DDBJ whole genome shotgun (WGS) entry which is preliminary data.</text>
</comment>
<evidence type="ECO:0000313" key="3">
    <source>
        <dbReference type="EMBL" id="KAJ8725155.1"/>
    </source>
</evidence>
<dbReference type="InterPro" id="IPR050327">
    <property type="entry name" value="Proton-linked_MCT"/>
</dbReference>
<feature type="region of interest" description="Disordered" evidence="1">
    <location>
        <begin position="288"/>
        <end position="312"/>
    </location>
</feature>
<dbReference type="GO" id="GO:0008028">
    <property type="term" value="F:monocarboxylic acid transmembrane transporter activity"/>
    <property type="evidence" value="ECO:0007669"/>
    <property type="project" value="TreeGrafter"/>
</dbReference>
<keyword evidence="2" id="KW-1133">Transmembrane helix</keyword>
<dbReference type="InterPro" id="IPR011701">
    <property type="entry name" value="MFS"/>
</dbReference>
<proteinExistence type="predicted"/>
<sequence>MDFDARAHGATWRWPLLLSVVLLNICLPSLVYAYGVILVHLDELHVPIWLGISTPAIYILVYNLTQCWCREAADSWGGAIGYRVMSVIGLTMVVVSLLACAFIPYHLQPFVYGILGGFGSSLISAQVDAILFDTYDSRLGIIRGLCFAGQAVGQATFPHIITALIDTYGYSFSYIVLGGIMLQTLPAILLLRVDESIQRPISFSRYSDLAKTYAVFSNEGMDKNFYTTELQLHDMGQKSWKSPSDDTSHTEQDFNEDFEYEGDVVATITPPPSPEEKRRNIFGVEILPEIPEESEDSEGEEPPEKNTSKNKKRLSVVIKRLSTLGDSFDDCISKQVRRDSQPERDGVEQKDYSEVEVTYDNVSPVTDIQREKIFNSFSFRCQSAYASMRRRMWMPSYRVYTIRRRLIFFMYNINDTFIKPLTRSLSCWKFYPSLMLYFSRLSLTSVTMVSLSIIASEMHPKISISDANFLMTLYGFTWICFLMCTPWLAQTPKRNFKYVALFGLMISTAGCYVLAVADNHDSFSIGCVIAGFGYGALSCCWETAVQDFVGARKWPKLHSPLETISVSNELTKMAFEINDLKGFFILVLLAIPRVASTNINCSGRAFHCVNSTHFMICVDLGGGVSTTIDDFVIPCPATTVCHENNIFECDFPEVTTPSLHVIGVSKQSDTSETLVTNSVITTTPTSDITDVIKENFTATTLPIAEDVTPVVKLEVLENIMNSVGANSDNTTETRSKVTSNFFDSGIETVTDKQTSVNITTTLAIDNNNKNLETDVRTSSHEPVYSSPTDKSTILDTATSVIGLINLTSTDPPSVVSIKPSYNVLTSLDISNDNRATTTAQYDTKEVTIHGENAKNNLNIITDITFTDKSVITDEVNTTNVPNTLILNDTSNKIESKNQTSDNLNIVEQNDKFGKDNTNQNLGNTKEIVPETTTKYVASIKTLNISEPIIAALNPQTTTDNTLVSSGATDLISVKPEHNMPSTNDYTDPFYGDTATSTTNQFNSKLETILSKEPVIVKMTSTTPIETTTLQSVSQSDKNNDLIGEIVTVENVTETNKNSFMPETVTVASKQTPTQNFVSITTEATTVYPVGTLETSEVLFNNDSPVEKQTIVNQPLELIPTDTPVVVTDTIYQIHGGLNKTLISTENSSVDTSTIEISTTVINTSNTDIVNDKVTSPVLLPPATMKNPVIEITTAEPLHNVFTTPVIDVKNEMQVKSVPIIANERYVEIVNNDTLLNNNENALNTTVKTAHSASTLDIDGKGTESITLKPLTIEISTTESLQAESTKYGNEVKNEFKTAYVDGSNLENHRINTVISVYSTPASSKVPSDSVTNATIKDLTSQSDIVTNPQTSITTDIVHTIAYQTTEKVVTDPVNKITAHLNQLMNQLIKLETVTFPDNFNTDQLTTNIENVSTTSDNIEPTSSPSDLTTKAVNTQDALLLSPEFLGANYVPAIIKNTPNISDTTINVESEKVSDSVPAYTPELVDIYTTITTGYKIETTTTLPVDLRSITNIDNEDVTTTTLPSQEVTSSSIDRERQLNATSTTAEMVSEIIPIADKSVGHVLSNTKATDLNTQTVIDFAYSQTTISQVEADVNKTEIVRPIISNINDNTTTSPSPVAHTTKNENIATVSVFDKVNSSGNVMPNKTLQLTSSYPSLLNDSIKLSESQASSGYVTATDNVPDNKSVHESATQKMPEAILFSAETKVMNSVLPTANTYTLPSIEINTEKDKINSTEASVPSTIELKHIIPTTTDYVTAKPNDYFTTEAMLSQSNKRPNVQADFLIV</sequence>
<dbReference type="Proteomes" id="UP001231518">
    <property type="component" value="Chromosome 7"/>
</dbReference>
<dbReference type="Pfam" id="PF07690">
    <property type="entry name" value="MFS_1"/>
    <property type="match status" value="1"/>
</dbReference>
<dbReference type="Gene3D" id="1.20.1250.20">
    <property type="entry name" value="MFS general substrate transporter like domains"/>
    <property type="match status" value="2"/>
</dbReference>
<evidence type="ECO:0000256" key="2">
    <source>
        <dbReference type="SAM" id="Phobius"/>
    </source>
</evidence>
<evidence type="ECO:0000313" key="4">
    <source>
        <dbReference type="Proteomes" id="UP001231518"/>
    </source>
</evidence>
<keyword evidence="2" id="KW-0472">Membrane</keyword>
<keyword evidence="2" id="KW-0812">Transmembrane</keyword>
<protein>
    <submittedName>
        <fullName evidence="3">Uncharacterized protein</fullName>
    </submittedName>
</protein>
<feature type="transmembrane region" description="Helical" evidence="2">
    <location>
        <begin position="434"/>
        <end position="455"/>
    </location>
</feature>
<dbReference type="PANTHER" id="PTHR11360:SF284">
    <property type="entry name" value="EG:103B4.3 PROTEIN-RELATED"/>
    <property type="match status" value="1"/>
</dbReference>
<feature type="transmembrane region" description="Helical" evidence="2">
    <location>
        <begin position="46"/>
        <end position="64"/>
    </location>
</feature>
<dbReference type="PANTHER" id="PTHR11360">
    <property type="entry name" value="MONOCARBOXYLATE TRANSPORTER"/>
    <property type="match status" value="1"/>
</dbReference>
<dbReference type="EMBL" id="JARGEI010000010">
    <property type="protein sequence ID" value="KAJ8725155.1"/>
    <property type="molecule type" value="Genomic_DNA"/>
</dbReference>
<evidence type="ECO:0000256" key="1">
    <source>
        <dbReference type="SAM" id="MobiDB-lite"/>
    </source>
</evidence>
<feature type="transmembrane region" description="Helical" evidence="2">
    <location>
        <begin position="84"/>
        <end position="104"/>
    </location>
</feature>